<protein>
    <submittedName>
        <fullName evidence="2">MarR family transcriptional regulator</fullName>
    </submittedName>
</protein>
<reference evidence="3" key="1">
    <citation type="journal article" date="2019" name="Int. J. Syst. Evol. Microbiol.">
        <title>The Global Catalogue of Microorganisms (GCM) 10K type strain sequencing project: providing services to taxonomists for standard genome sequencing and annotation.</title>
        <authorList>
            <consortium name="The Broad Institute Genomics Platform"/>
            <consortium name="The Broad Institute Genome Sequencing Center for Infectious Disease"/>
            <person name="Wu L."/>
            <person name="Ma J."/>
        </authorList>
    </citation>
    <scope>NUCLEOTIDE SEQUENCE [LARGE SCALE GENOMIC DNA]</scope>
    <source>
        <strain evidence="3">CGMCC-1.15741</strain>
    </source>
</reference>
<evidence type="ECO:0000259" key="1">
    <source>
        <dbReference type="PROSITE" id="PS50995"/>
    </source>
</evidence>
<dbReference type="Proteomes" id="UP001596303">
    <property type="component" value="Unassembled WGS sequence"/>
</dbReference>
<dbReference type="Gene3D" id="1.10.10.10">
    <property type="entry name" value="Winged helix-like DNA-binding domain superfamily/Winged helix DNA-binding domain"/>
    <property type="match status" value="1"/>
</dbReference>
<organism evidence="2 3">
    <name type="scientific">Ponticaulis profundi</name>
    <dbReference type="NCBI Taxonomy" id="2665222"/>
    <lineage>
        <taxon>Bacteria</taxon>
        <taxon>Pseudomonadati</taxon>
        <taxon>Pseudomonadota</taxon>
        <taxon>Alphaproteobacteria</taxon>
        <taxon>Hyphomonadales</taxon>
        <taxon>Hyphomonadaceae</taxon>
        <taxon>Ponticaulis</taxon>
    </lineage>
</organism>
<dbReference type="Pfam" id="PF01047">
    <property type="entry name" value="MarR"/>
    <property type="match status" value="1"/>
</dbReference>
<name>A0ABW1SCC4_9PROT</name>
<sequence length="124" mass="14088">MTFLNSMDSLELWRTVISDEVRADRPDLTLRQQAILLNIYMKPAPHTVRGLAADLNITKPAVTRALDTLSRLDLVRRKKDPDDLRNVLVQRTVKGSVYLSDFAEMIQAAATKVDQRELDRRAVA</sequence>
<dbReference type="EMBL" id="JBHSSW010000017">
    <property type="protein sequence ID" value="MFC6199013.1"/>
    <property type="molecule type" value="Genomic_DNA"/>
</dbReference>
<dbReference type="InterPro" id="IPR036390">
    <property type="entry name" value="WH_DNA-bd_sf"/>
</dbReference>
<feature type="domain" description="HTH marR-type" evidence="1">
    <location>
        <begin position="1"/>
        <end position="124"/>
    </location>
</feature>
<evidence type="ECO:0000313" key="3">
    <source>
        <dbReference type="Proteomes" id="UP001596303"/>
    </source>
</evidence>
<keyword evidence="3" id="KW-1185">Reference proteome</keyword>
<dbReference type="SUPFAM" id="SSF46785">
    <property type="entry name" value="Winged helix' DNA-binding domain"/>
    <property type="match status" value="1"/>
</dbReference>
<accession>A0ABW1SCC4</accession>
<dbReference type="InterPro" id="IPR036388">
    <property type="entry name" value="WH-like_DNA-bd_sf"/>
</dbReference>
<dbReference type="InterPro" id="IPR039422">
    <property type="entry name" value="MarR/SlyA-like"/>
</dbReference>
<dbReference type="PANTHER" id="PTHR33164:SF43">
    <property type="entry name" value="HTH-TYPE TRANSCRIPTIONAL REPRESSOR YETL"/>
    <property type="match status" value="1"/>
</dbReference>
<dbReference type="PANTHER" id="PTHR33164">
    <property type="entry name" value="TRANSCRIPTIONAL REGULATOR, MARR FAMILY"/>
    <property type="match status" value="1"/>
</dbReference>
<dbReference type="PROSITE" id="PS50995">
    <property type="entry name" value="HTH_MARR_2"/>
    <property type="match status" value="1"/>
</dbReference>
<evidence type="ECO:0000313" key="2">
    <source>
        <dbReference type="EMBL" id="MFC6199013.1"/>
    </source>
</evidence>
<dbReference type="InterPro" id="IPR000835">
    <property type="entry name" value="HTH_MarR-typ"/>
</dbReference>
<comment type="caution">
    <text evidence="2">The sequence shown here is derived from an EMBL/GenBank/DDBJ whole genome shotgun (WGS) entry which is preliminary data.</text>
</comment>
<dbReference type="RefSeq" id="WP_377379724.1">
    <property type="nucleotide sequence ID" value="NZ_JBHSSW010000017.1"/>
</dbReference>
<dbReference type="SMART" id="SM00347">
    <property type="entry name" value="HTH_MARR"/>
    <property type="match status" value="1"/>
</dbReference>
<proteinExistence type="predicted"/>
<gene>
    <name evidence="2" type="ORF">ACFQDM_13040</name>
</gene>